<dbReference type="InterPro" id="IPR029063">
    <property type="entry name" value="SAM-dependent_MTases_sf"/>
</dbReference>
<feature type="domain" description="Methyltransferase FkbM" evidence="1">
    <location>
        <begin position="3"/>
        <end position="75"/>
    </location>
</feature>
<dbReference type="Proteomes" id="UP000887540">
    <property type="component" value="Unplaced"/>
</dbReference>
<name>A0A914CM28_9BILA</name>
<evidence type="ECO:0000313" key="3">
    <source>
        <dbReference type="WBParaSite" id="ACRNAN_scaffold1180.g10444.t1"/>
    </source>
</evidence>
<dbReference type="Gene3D" id="3.40.50.150">
    <property type="entry name" value="Vaccinia Virus protein VP39"/>
    <property type="match status" value="1"/>
</dbReference>
<dbReference type="Pfam" id="PF05050">
    <property type="entry name" value="Methyltransf_21"/>
    <property type="match status" value="1"/>
</dbReference>
<dbReference type="SUPFAM" id="SSF53335">
    <property type="entry name" value="S-adenosyl-L-methionine-dependent methyltransferases"/>
    <property type="match status" value="1"/>
</dbReference>
<dbReference type="PANTHER" id="PTHR32026:SF27">
    <property type="entry name" value="METHYLTRANSFERASE FKBM DOMAIN-CONTAINING PROTEIN-RELATED"/>
    <property type="match status" value="1"/>
</dbReference>
<accession>A0A914CM28</accession>
<reference evidence="3" key="1">
    <citation type="submission" date="2022-11" db="UniProtKB">
        <authorList>
            <consortium name="WormBaseParasite"/>
        </authorList>
    </citation>
    <scope>IDENTIFICATION</scope>
</reference>
<proteinExistence type="predicted"/>
<evidence type="ECO:0000313" key="2">
    <source>
        <dbReference type="Proteomes" id="UP000887540"/>
    </source>
</evidence>
<evidence type="ECO:0000259" key="1">
    <source>
        <dbReference type="Pfam" id="PF05050"/>
    </source>
</evidence>
<dbReference type="AlphaFoldDB" id="A0A914CM28"/>
<organism evidence="2 3">
    <name type="scientific">Acrobeloides nanus</name>
    <dbReference type="NCBI Taxonomy" id="290746"/>
    <lineage>
        <taxon>Eukaryota</taxon>
        <taxon>Metazoa</taxon>
        <taxon>Ecdysozoa</taxon>
        <taxon>Nematoda</taxon>
        <taxon>Chromadorea</taxon>
        <taxon>Rhabditida</taxon>
        <taxon>Tylenchina</taxon>
        <taxon>Cephalobomorpha</taxon>
        <taxon>Cephaloboidea</taxon>
        <taxon>Cephalobidae</taxon>
        <taxon>Acrobeloides</taxon>
    </lineage>
</organism>
<sequence>MEYSLADLFEQHNDTHIEILKVDIEGAEYIIIDQLFKIPVCQIVIEVHGKITFQQNDPLDIKETLSLLRNISSHGFYFFSYEINVNKWKHTK</sequence>
<dbReference type="PANTHER" id="PTHR32026">
    <property type="entry name" value="METHYLTRANSFERASE-LIKE PROTEIN 24"/>
    <property type="match status" value="1"/>
</dbReference>
<keyword evidence="2" id="KW-1185">Reference proteome</keyword>
<dbReference type="InterPro" id="IPR026913">
    <property type="entry name" value="METTL24"/>
</dbReference>
<dbReference type="InterPro" id="IPR006342">
    <property type="entry name" value="FkbM_mtfrase"/>
</dbReference>
<protein>
    <submittedName>
        <fullName evidence="3">Methyltransferase FkbM domain-containing protein</fullName>
    </submittedName>
</protein>
<dbReference type="WBParaSite" id="ACRNAN_scaffold1180.g10444.t1">
    <property type="protein sequence ID" value="ACRNAN_scaffold1180.g10444.t1"/>
    <property type="gene ID" value="ACRNAN_scaffold1180.g10444"/>
</dbReference>